<sequence>MILEVAILQIKPGKSPEFEKAFKLASSIISSMNGYVSHELQRCLEADNKYILLVQWEKLEDHTVGFRQSSEYEQWRQLLHHFYEPFPTVEHYEMVVSNNLQSQLINE</sequence>
<dbReference type="GO" id="GO:0004497">
    <property type="term" value="F:monooxygenase activity"/>
    <property type="evidence" value="ECO:0007669"/>
    <property type="project" value="UniProtKB-KW"/>
</dbReference>
<dbReference type="EMBL" id="JHEG04000001">
    <property type="protein sequence ID" value="KAF3886359.1"/>
    <property type="molecule type" value="Genomic_DNA"/>
</dbReference>
<dbReference type="InterPro" id="IPR050404">
    <property type="entry name" value="Heme-degrading_MO"/>
</dbReference>
<reference evidence="2" key="2">
    <citation type="submission" date="2019-11" db="EMBL/GenBank/DDBJ databases">
        <title>Improved Assembly of Tolypothrix boutellei genome.</title>
        <authorList>
            <person name="Sarangi A.N."/>
            <person name="Mukherjee M."/>
            <person name="Ghosh S."/>
            <person name="Singh D."/>
            <person name="Das A."/>
            <person name="Kant S."/>
            <person name="Prusty A."/>
            <person name="Tripathy S."/>
        </authorList>
    </citation>
    <scope>NUCLEOTIDE SEQUENCE</scope>
    <source>
        <strain evidence="2">VB521301</strain>
    </source>
</reference>
<evidence type="ECO:0000259" key="1">
    <source>
        <dbReference type="PROSITE" id="PS51725"/>
    </source>
</evidence>
<reference evidence="3" key="1">
    <citation type="journal article" date="2015" name="Genome Announc.">
        <title>Draft Genome Sequence of Tolypothrix boutellei Strain VB521301.</title>
        <authorList>
            <person name="Chandrababunaidu M.M."/>
            <person name="Singh D."/>
            <person name="Sen D."/>
            <person name="Bhan S."/>
            <person name="Das S."/>
            <person name="Gupta A."/>
            <person name="Adhikary S.P."/>
            <person name="Tripathy S."/>
        </authorList>
    </citation>
    <scope>NUCLEOTIDE SEQUENCE</scope>
    <source>
        <strain evidence="3">VB521301</strain>
    </source>
</reference>
<dbReference type="PANTHER" id="PTHR34474">
    <property type="entry name" value="SIGNAL TRANSDUCTION PROTEIN TRAP"/>
    <property type="match status" value="1"/>
</dbReference>
<keyword evidence="3" id="KW-0560">Oxidoreductase</keyword>
<dbReference type="InterPro" id="IPR007138">
    <property type="entry name" value="ABM_dom"/>
</dbReference>
<keyword evidence="3" id="KW-0503">Monooxygenase</keyword>
<dbReference type="Gene3D" id="3.30.70.100">
    <property type="match status" value="1"/>
</dbReference>
<accession>A0A0C1QXW8</accession>
<evidence type="ECO:0000313" key="3">
    <source>
        <dbReference type="EMBL" id="KIE10384.1"/>
    </source>
</evidence>
<feature type="domain" description="ABM" evidence="1">
    <location>
        <begin position="2"/>
        <end position="91"/>
    </location>
</feature>
<dbReference type="PROSITE" id="PS51725">
    <property type="entry name" value="ABM"/>
    <property type="match status" value="1"/>
</dbReference>
<evidence type="ECO:0000313" key="2">
    <source>
        <dbReference type="EMBL" id="KAF3886359.1"/>
    </source>
</evidence>
<dbReference type="EMBL" id="JHEG02000048">
    <property type="protein sequence ID" value="KIE10384.1"/>
    <property type="molecule type" value="Genomic_DNA"/>
</dbReference>
<dbReference type="SUPFAM" id="SSF54909">
    <property type="entry name" value="Dimeric alpha+beta barrel"/>
    <property type="match status" value="1"/>
</dbReference>
<protein>
    <submittedName>
        <fullName evidence="3">Antibiotic biosynthesis monooxygenase</fullName>
    </submittedName>
</protein>
<dbReference type="Proteomes" id="UP000029738">
    <property type="component" value="Unassembled WGS sequence"/>
</dbReference>
<dbReference type="AlphaFoldDB" id="A0A0C1QXW8"/>
<dbReference type="STRING" id="1479485.DA73_0217625"/>
<proteinExistence type="predicted"/>
<dbReference type="Pfam" id="PF03992">
    <property type="entry name" value="ABM"/>
    <property type="match status" value="1"/>
</dbReference>
<dbReference type="InterPro" id="IPR011008">
    <property type="entry name" value="Dimeric_a/b-barrel"/>
</dbReference>
<gene>
    <name evidence="3" type="ORF">DA73_0217625</name>
    <name evidence="2" type="ORF">DA73_0400013390</name>
</gene>
<dbReference type="OrthoDB" id="9798157at2"/>
<keyword evidence="4" id="KW-1185">Reference proteome</keyword>
<comment type="caution">
    <text evidence="3">The sequence shown here is derived from an EMBL/GenBank/DDBJ whole genome shotgun (WGS) entry which is preliminary data.</text>
</comment>
<dbReference type="PANTHER" id="PTHR34474:SF2">
    <property type="entry name" value="SIGNAL TRANSDUCTION PROTEIN TRAP"/>
    <property type="match status" value="1"/>
</dbReference>
<dbReference type="RefSeq" id="WP_038073049.1">
    <property type="nucleotide sequence ID" value="NZ_JHEG04000001.1"/>
</dbReference>
<evidence type="ECO:0000313" key="4">
    <source>
        <dbReference type="Proteomes" id="UP000029738"/>
    </source>
</evidence>
<name>A0A0C1QXW8_9CYAN</name>
<organism evidence="3">
    <name type="scientific">Tolypothrix bouteillei VB521301</name>
    <dbReference type="NCBI Taxonomy" id="1479485"/>
    <lineage>
        <taxon>Bacteria</taxon>
        <taxon>Bacillati</taxon>
        <taxon>Cyanobacteriota</taxon>
        <taxon>Cyanophyceae</taxon>
        <taxon>Nostocales</taxon>
        <taxon>Tolypothrichaceae</taxon>
        <taxon>Tolypothrix</taxon>
    </lineage>
</organism>